<reference evidence="1" key="1">
    <citation type="journal article" date="2015" name="Nature">
        <title>Complex archaea that bridge the gap between prokaryotes and eukaryotes.</title>
        <authorList>
            <person name="Spang A."/>
            <person name="Saw J.H."/>
            <person name="Jorgensen S.L."/>
            <person name="Zaremba-Niedzwiedzka K."/>
            <person name="Martijn J."/>
            <person name="Lind A.E."/>
            <person name="van Eijk R."/>
            <person name="Schleper C."/>
            <person name="Guy L."/>
            <person name="Ettema T.J."/>
        </authorList>
    </citation>
    <scope>NUCLEOTIDE SEQUENCE</scope>
</reference>
<dbReference type="AlphaFoldDB" id="A0A0F9RMX9"/>
<proteinExistence type="predicted"/>
<organism evidence="1">
    <name type="scientific">marine sediment metagenome</name>
    <dbReference type="NCBI Taxonomy" id="412755"/>
    <lineage>
        <taxon>unclassified sequences</taxon>
        <taxon>metagenomes</taxon>
        <taxon>ecological metagenomes</taxon>
    </lineage>
</organism>
<name>A0A0F9RMX9_9ZZZZ</name>
<feature type="non-terminal residue" evidence="1">
    <location>
        <position position="1"/>
    </location>
</feature>
<comment type="caution">
    <text evidence="1">The sequence shown here is derived from an EMBL/GenBank/DDBJ whole genome shotgun (WGS) entry which is preliminary data.</text>
</comment>
<protein>
    <submittedName>
        <fullName evidence="1">Uncharacterized protein</fullName>
    </submittedName>
</protein>
<evidence type="ECO:0000313" key="1">
    <source>
        <dbReference type="EMBL" id="KKN57900.1"/>
    </source>
</evidence>
<gene>
    <name evidence="1" type="ORF">LCGC14_0557310</name>
</gene>
<accession>A0A0F9RMX9</accession>
<sequence length="56" mass="6517">IVPLLGERRQFTAYNLPWNLIVLDHWCHVELHAAMRLPPLVKALVIERQMAMELGI</sequence>
<dbReference type="EMBL" id="LAZR01000783">
    <property type="protein sequence ID" value="KKN57900.1"/>
    <property type="molecule type" value="Genomic_DNA"/>
</dbReference>